<dbReference type="Pfam" id="PF04101">
    <property type="entry name" value="Glyco_tran_28_C"/>
    <property type="match status" value="1"/>
</dbReference>
<dbReference type="InterPro" id="IPR052474">
    <property type="entry name" value="UDP-GlcNAc_transferase"/>
</dbReference>
<proteinExistence type="predicted"/>
<keyword evidence="3" id="KW-1185">Reference proteome</keyword>
<evidence type="ECO:0000313" key="2">
    <source>
        <dbReference type="EMBL" id="GAQ78100.1"/>
    </source>
</evidence>
<evidence type="ECO:0000259" key="1">
    <source>
        <dbReference type="Pfam" id="PF04101"/>
    </source>
</evidence>
<evidence type="ECO:0000313" key="3">
    <source>
        <dbReference type="Proteomes" id="UP000054558"/>
    </source>
</evidence>
<dbReference type="PANTHER" id="PTHR47043:SF1">
    <property type="entry name" value="UDP-N-ACETYLGLUCOSAMINE TRANSFERASE SUBUNIT ALG13"/>
    <property type="match status" value="1"/>
</dbReference>
<dbReference type="EMBL" id="DF236957">
    <property type="protein sequence ID" value="GAQ78100.1"/>
    <property type="molecule type" value="Genomic_DNA"/>
</dbReference>
<dbReference type="PANTHER" id="PTHR47043">
    <property type="entry name" value="UDP-N-ACETYLGLUCOSAMINE TRANSFERASE SUBUNIT ALG13"/>
    <property type="match status" value="1"/>
</dbReference>
<dbReference type="GO" id="GO:0043541">
    <property type="term" value="C:UDP-N-acetylglucosamine transferase complex"/>
    <property type="evidence" value="ECO:0000318"/>
    <property type="project" value="GO_Central"/>
</dbReference>
<dbReference type="STRING" id="105231.A0A1Y1HI24"/>
<dbReference type="GO" id="GO:0016758">
    <property type="term" value="F:hexosyltransferase activity"/>
    <property type="evidence" value="ECO:0007669"/>
    <property type="project" value="InterPro"/>
</dbReference>
<organism evidence="2 3">
    <name type="scientific">Klebsormidium nitens</name>
    <name type="common">Green alga</name>
    <name type="synonym">Ulothrix nitens</name>
    <dbReference type="NCBI Taxonomy" id="105231"/>
    <lineage>
        <taxon>Eukaryota</taxon>
        <taxon>Viridiplantae</taxon>
        <taxon>Streptophyta</taxon>
        <taxon>Klebsormidiophyceae</taxon>
        <taxon>Klebsormidiales</taxon>
        <taxon>Klebsormidiaceae</taxon>
        <taxon>Klebsormidium</taxon>
    </lineage>
</organism>
<dbReference type="Proteomes" id="UP000054558">
    <property type="component" value="Unassembled WGS sequence"/>
</dbReference>
<protein>
    <submittedName>
        <fullName evidence="2">Beta-1,4-N-acetylglucosaminyltransferase</fullName>
    </submittedName>
</protein>
<dbReference type="OrthoDB" id="20273at2759"/>
<gene>
    <name evidence="2" type="ORF">KFL_000080040</name>
</gene>
<accession>A0A1Y1HI24</accession>
<dbReference type="AlphaFoldDB" id="A0A1Y1HI24"/>
<dbReference type="InterPro" id="IPR007235">
    <property type="entry name" value="Glyco_trans_28_C"/>
</dbReference>
<dbReference type="Gene3D" id="3.40.50.2000">
    <property type="entry name" value="Glycogen Phosphorylase B"/>
    <property type="match status" value="1"/>
</dbReference>
<keyword evidence="2" id="KW-0328">Glycosyltransferase</keyword>
<sequence length="204" mass="22130">MACDTRGIGLAVQSNRVLWSFGEQTMTGVKVGEPQGGHVFVTVGTTLFDALIQAVDTPAFKRILLDKGYSNLVIQYGKGRIHPKEGVFEDGGRALRVEAFTFKPSLADYVKNAGLVISHAGSGSIFETLRAKRPLVVVVNELLMDNHQQELADALADNRFLVVAKPSNLPERVGQFDQSSLVEYPKADAGNFAVELDRLVGFAP</sequence>
<keyword evidence="2" id="KW-0808">Transferase</keyword>
<dbReference type="GO" id="GO:0006488">
    <property type="term" value="P:dolichol-linked oligosaccharide biosynthetic process"/>
    <property type="evidence" value="ECO:0000318"/>
    <property type="project" value="GO_Central"/>
</dbReference>
<reference evidence="2 3" key="1">
    <citation type="journal article" date="2014" name="Nat. Commun.">
        <title>Klebsormidium flaccidum genome reveals primary factors for plant terrestrial adaptation.</title>
        <authorList>
            <person name="Hori K."/>
            <person name="Maruyama F."/>
            <person name="Fujisawa T."/>
            <person name="Togashi T."/>
            <person name="Yamamoto N."/>
            <person name="Seo M."/>
            <person name="Sato S."/>
            <person name="Yamada T."/>
            <person name="Mori H."/>
            <person name="Tajima N."/>
            <person name="Moriyama T."/>
            <person name="Ikeuchi M."/>
            <person name="Watanabe M."/>
            <person name="Wada H."/>
            <person name="Kobayashi K."/>
            <person name="Saito M."/>
            <person name="Masuda T."/>
            <person name="Sasaki-Sekimoto Y."/>
            <person name="Mashiguchi K."/>
            <person name="Awai K."/>
            <person name="Shimojima M."/>
            <person name="Masuda S."/>
            <person name="Iwai M."/>
            <person name="Nobusawa T."/>
            <person name="Narise T."/>
            <person name="Kondo S."/>
            <person name="Saito H."/>
            <person name="Sato R."/>
            <person name="Murakawa M."/>
            <person name="Ihara Y."/>
            <person name="Oshima-Yamada Y."/>
            <person name="Ohtaka K."/>
            <person name="Satoh M."/>
            <person name="Sonobe K."/>
            <person name="Ishii M."/>
            <person name="Ohtani R."/>
            <person name="Kanamori-Sato M."/>
            <person name="Honoki R."/>
            <person name="Miyazaki D."/>
            <person name="Mochizuki H."/>
            <person name="Umetsu J."/>
            <person name="Higashi K."/>
            <person name="Shibata D."/>
            <person name="Kamiya Y."/>
            <person name="Sato N."/>
            <person name="Nakamura Y."/>
            <person name="Tabata S."/>
            <person name="Ida S."/>
            <person name="Kurokawa K."/>
            <person name="Ohta H."/>
        </authorList>
    </citation>
    <scope>NUCLEOTIDE SEQUENCE [LARGE SCALE GENOMIC DNA]</scope>
    <source>
        <strain evidence="2 3">NIES-2285</strain>
    </source>
</reference>
<dbReference type="OMA" id="QYKFRPN"/>
<name>A0A1Y1HI24_KLENI</name>
<dbReference type="SUPFAM" id="SSF53756">
    <property type="entry name" value="UDP-Glycosyltransferase/glycogen phosphorylase"/>
    <property type="match status" value="1"/>
</dbReference>
<feature type="domain" description="Glycosyl transferase family 28 C-terminal" evidence="1">
    <location>
        <begin position="38"/>
        <end position="191"/>
    </location>
</feature>